<evidence type="ECO:0000313" key="1">
    <source>
        <dbReference type="EMBL" id="OBZ77948.1"/>
    </source>
</evidence>
<dbReference type="AlphaFoldDB" id="A0A1C7MM94"/>
<gene>
    <name evidence="1" type="ORF">A0H81_02852</name>
</gene>
<proteinExistence type="predicted"/>
<comment type="caution">
    <text evidence="1">The sequence shown here is derived from an EMBL/GenBank/DDBJ whole genome shotgun (WGS) entry which is preliminary data.</text>
</comment>
<organism evidence="1 2">
    <name type="scientific">Grifola frondosa</name>
    <name type="common">Maitake</name>
    <name type="synonym">Polyporus frondosus</name>
    <dbReference type="NCBI Taxonomy" id="5627"/>
    <lineage>
        <taxon>Eukaryota</taxon>
        <taxon>Fungi</taxon>
        <taxon>Dikarya</taxon>
        <taxon>Basidiomycota</taxon>
        <taxon>Agaricomycotina</taxon>
        <taxon>Agaricomycetes</taxon>
        <taxon>Polyporales</taxon>
        <taxon>Grifolaceae</taxon>
        <taxon>Grifola</taxon>
    </lineage>
</organism>
<dbReference type="OrthoDB" id="406634at2759"/>
<protein>
    <submittedName>
        <fullName evidence="1">Uncharacterized protein</fullName>
    </submittedName>
</protein>
<dbReference type="EMBL" id="LUGG01000002">
    <property type="protein sequence ID" value="OBZ77948.1"/>
    <property type="molecule type" value="Genomic_DNA"/>
</dbReference>
<keyword evidence="2" id="KW-1185">Reference proteome</keyword>
<evidence type="ECO:0000313" key="2">
    <source>
        <dbReference type="Proteomes" id="UP000092993"/>
    </source>
</evidence>
<dbReference type="Proteomes" id="UP000092993">
    <property type="component" value="Unassembled WGS sequence"/>
</dbReference>
<sequence>MLHAFHRDVDFEQWDAAHFKMALDFFLLYVNIGSAGLLATLTQVTRYGLLFPPILSAPAALPDPPLPPQPRRGRREHLRRYPAHSLRETHGYHHAGYVHSSYAPWLCLCATQPAQSDGRPTASVSLVQYMSRPDPDIHNVQFNHTMIRVKEPQ</sequence>
<accession>A0A1C7MM94</accession>
<name>A0A1C7MM94_GRIFR</name>
<reference evidence="1 2" key="1">
    <citation type="submission" date="2016-03" db="EMBL/GenBank/DDBJ databases">
        <title>Whole genome sequencing of Grifola frondosa 9006-11.</title>
        <authorList>
            <person name="Min B."/>
            <person name="Park H."/>
            <person name="Kim J.-G."/>
            <person name="Cho H."/>
            <person name="Oh Y.-L."/>
            <person name="Kong W.-S."/>
            <person name="Choi I.-G."/>
        </authorList>
    </citation>
    <scope>NUCLEOTIDE SEQUENCE [LARGE SCALE GENOMIC DNA]</scope>
    <source>
        <strain evidence="1 2">9006-11</strain>
    </source>
</reference>